<comment type="caution">
    <text evidence="1">The sequence shown here is derived from an EMBL/GenBank/DDBJ whole genome shotgun (WGS) entry which is preliminary data.</text>
</comment>
<reference evidence="1 2" key="1">
    <citation type="submission" date="2021-06" db="EMBL/GenBank/DDBJ databases">
        <authorList>
            <person name="Kallberg Y."/>
            <person name="Tangrot J."/>
            <person name="Rosling A."/>
        </authorList>
    </citation>
    <scope>NUCLEOTIDE SEQUENCE [LARGE SCALE GENOMIC DNA]</scope>
    <source>
        <strain evidence="1 2">120-4 pot B 10/14</strain>
    </source>
</reference>
<evidence type="ECO:0000313" key="2">
    <source>
        <dbReference type="Proteomes" id="UP000789901"/>
    </source>
</evidence>
<dbReference type="Proteomes" id="UP000789901">
    <property type="component" value="Unassembled WGS sequence"/>
</dbReference>
<gene>
    <name evidence="1" type="ORF">GMARGA_LOCUS38327</name>
</gene>
<dbReference type="EMBL" id="CAJVQB010084885">
    <property type="protein sequence ID" value="CAG8846769.1"/>
    <property type="molecule type" value="Genomic_DNA"/>
</dbReference>
<protein>
    <submittedName>
        <fullName evidence="1">24975_t:CDS:1</fullName>
    </submittedName>
</protein>
<organism evidence="1 2">
    <name type="scientific">Gigaspora margarita</name>
    <dbReference type="NCBI Taxonomy" id="4874"/>
    <lineage>
        <taxon>Eukaryota</taxon>
        <taxon>Fungi</taxon>
        <taxon>Fungi incertae sedis</taxon>
        <taxon>Mucoromycota</taxon>
        <taxon>Glomeromycotina</taxon>
        <taxon>Glomeromycetes</taxon>
        <taxon>Diversisporales</taxon>
        <taxon>Gigasporaceae</taxon>
        <taxon>Gigaspora</taxon>
    </lineage>
</organism>
<accession>A0ABN7X4Q2</accession>
<proteinExistence type="predicted"/>
<name>A0ABN7X4Q2_GIGMA</name>
<feature type="non-terminal residue" evidence="1">
    <location>
        <position position="1"/>
    </location>
</feature>
<evidence type="ECO:0000313" key="1">
    <source>
        <dbReference type="EMBL" id="CAG8846769.1"/>
    </source>
</evidence>
<sequence>TKALIDDSGQELRFSVPSVCFSYNFACLYCITPTGTILQDKTFAHLYHQLKN</sequence>
<keyword evidence="2" id="KW-1185">Reference proteome</keyword>